<dbReference type="AlphaFoldDB" id="A0A8B8AJX9"/>
<evidence type="ECO:0000313" key="4">
    <source>
        <dbReference type="Proteomes" id="UP000694844"/>
    </source>
</evidence>
<feature type="chain" id="PRO_5034365431" evidence="2">
    <location>
        <begin position="23"/>
        <end position="628"/>
    </location>
</feature>
<keyword evidence="1" id="KW-0472">Membrane</keyword>
<dbReference type="KEGG" id="cvn:111101966"/>
<keyword evidence="1" id="KW-1133">Transmembrane helix</keyword>
<reference evidence="5" key="1">
    <citation type="submission" date="2025-08" db="UniProtKB">
        <authorList>
            <consortium name="RefSeq"/>
        </authorList>
    </citation>
    <scope>IDENTIFICATION</scope>
    <source>
        <tissue evidence="5">Whole sample</tissue>
    </source>
</reference>
<dbReference type="Pfam" id="PF14295">
    <property type="entry name" value="PAN_4"/>
    <property type="match status" value="4"/>
</dbReference>
<feature type="signal peptide" evidence="2">
    <location>
        <begin position="1"/>
        <end position="22"/>
    </location>
</feature>
<feature type="domain" description="Apple" evidence="3">
    <location>
        <begin position="280"/>
        <end position="353"/>
    </location>
</feature>
<dbReference type="RefSeq" id="XP_022290329.1">
    <property type="nucleotide sequence ID" value="XM_022434621.1"/>
</dbReference>
<evidence type="ECO:0000256" key="2">
    <source>
        <dbReference type="SAM" id="SignalP"/>
    </source>
</evidence>
<dbReference type="OrthoDB" id="6118231at2759"/>
<keyword evidence="2" id="KW-0732">Signal</keyword>
<keyword evidence="4" id="KW-1185">Reference proteome</keyword>
<feature type="transmembrane region" description="Helical" evidence="1">
    <location>
        <begin position="594"/>
        <end position="619"/>
    </location>
</feature>
<feature type="domain" description="Apple" evidence="3">
    <location>
        <begin position="442"/>
        <end position="519"/>
    </location>
</feature>
<evidence type="ECO:0000256" key="1">
    <source>
        <dbReference type="SAM" id="Phobius"/>
    </source>
</evidence>
<evidence type="ECO:0000313" key="5">
    <source>
        <dbReference type="RefSeq" id="XP_022290329.1"/>
    </source>
</evidence>
<accession>A0A8B8AJX9</accession>
<feature type="domain" description="Apple" evidence="3">
    <location>
        <begin position="112"/>
        <end position="189"/>
    </location>
</feature>
<protein>
    <submittedName>
        <fullName evidence="5">Uncharacterized protein LOC111101966</fullName>
    </submittedName>
</protein>
<dbReference type="PROSITE" id="PS50948">
    <property type="entry name" value="PAN"/>
    <property type="match status" value="6"/>
</dbReference>
<organism evidence="4 5">
    <name type="scientific">Crassostrea virginica</name>
    <name type="common">Eastern oyster</name>
    <dbReference type="NCBI Taxonomy" id="6565"/>
    <lineage>
        <taxon>Eukaryota</taxon>
        <taxon>Metazoa</taxon>
        <taxon>Spiralia</taxon>
        <taxon>Lophotrochozoa</taxon>
        <taxon>Mollusca</taxon>
        <taxon>Bivalvia</taxon>
        <taxon>Autobranchia</taxon>
        <taxon>Pteriomorphia</taxon>
        <taxon>Ostreida</taxon>
        <taxon>Ostreoidea</taxon>
        <taxon>Ostreidae</taxon>
        <taxon>Crassostrea</taxon>
    </lineage>
</organism>
<dbReference type="Pfam" id="PF00024">
    <property type="entry name" value="PAN_1"/>
    <property type="match status" value="2"/>
</dbReference>
<dbReference type="SUPFAM" id="SSF57414">
    <property type="entry name" value="Hairpin loop containing domain-like"/>
    <property type="match status" value="1"/>
</dbReference>
<dbReference type="GeneID" id="111101966"/>
<keyword evidence="1" id="KW-0812">Transmembrane</keyword>
<name>A0A8B8AJX9_CRAVI</name>
<evidence type="ECO:0000259" key="3">
    <source>
        <dbReference type="PROSITE" id="PS50948"/>
    </source>
</evidence>
<dbReference type="SMART" id="SM00473">
    <property type="entry name" value="PAN_AP"/>
    <property type="match status" value="4"/>
</dbReference>
<feature type="domain" description="Apple" evidence="3">
    <location>
        <begin position="193"/>
        <end position="258"/>
    </location>
</feature>
<proteinExistence type="predicted"/>
<sequence>MAVTIGQTIVGILAAVTVRIQGQTAPPSACSVTYQDQGPGTQLDPSEFYLTYTNSPIVTSLADCTQLCDNDSQCKAFGFSQDVNGVLCGLSEADNVLSSGTCTPCHVYVKNCSADCVTYTEFGGGYMGVRQYANHDPSPYNACRDRCTNDPYCNGFIHSNLTLACRLVDTSKAQVYVDDTSFSFYRKECSFGCSTYLEYGAEYILDMGTVYQIIAPTTARECERLCSSNSLCRGHAYRTSHQDCGLFISGTESFWGGCLACSAAAKQCPAGNIPIDREACTVTTYTVYPKREASAPYTSTPAPARSSCQSLCTADPVCRGFFYDDDTGECVLSESVVPRYSTCTNCSYSAKDCADTSTDYFTQCSPTFTKQGTNMTVQFESANQDGSDLVTCQSLCQADADCLSFHYDPTGGQCRLSSSDLSSASGACADCQFFTKDCLPGCSSWTYTAYGFGYIVSSIRRDLVGHVTSLLECRELCDNDTLCLGFTYKAETSRCVLSGSGVRVWYPECPSCSFWKKTCVPQEITTPVAVEEVVVINGTMECICVCRDTNRTLEEIVEQRKNELMVDTETLSSTYRKLSSAPDNRSSSKTIGAIGASVLGVFVALIVLPDLCVVISYLIKKFSCKESS</sequence>
<gene>
    <name evidence="5" type="primary">LOC111101966</name>
</gene>
<dbReference type="InterPro" id="IPR003609">
    <property type="entry name" value="Pan_app"/>
</dbReference>
<feature type="domain" description="Apple" evidence="3">
    <location>
        <begin position="364"/>
        <end position="438"/>
    </location>
</feature>
<dbReference type="Proteomes" id="UP000694844">
    <property type="component" value="Chromosome 6"/>
</dbReference>
<dbReference type="Gene3D" id="3.50.4.10">
    <property type="entry name" value="Hepatocyte Growth Factor"/>
    <property type="match status" value="3"/>
</dbReference>
<feature type="domain" description="Apple" evidence="3">
    <location>
        <begin position="30"/>
        <end position="102"/>
    </location>
</feature>